<evidence type="ECO:0000259" key="1">
    <source>
        <dbReference type="Pfam" id="PF08385"/>
    </source>
</evidence>
<evidence type="ECO:0000313" key="2">
    <source>
        <dbReference type="EMBL" id="VVD00165.1"/>
    </source>
</evidence>
<feature type="domain" description="Dynein heavy chain tail" evidence="1">
    <location>
        <begin position="22"/>
        <end position="339"/>
    </location>
</feature>
<dbReference type="InterPro" id="IPR013594">
    <property type="entry name" value="Dynein_heavy_tail"/>
</dbReference>
<dbReference type="GO" id="GO:0045505">
    <property type="term" value="F:dynein intermediate chain binding"/>
    <property type="evidence" value="ECO:0007669"/>
    <property type="project" value="InterPro"/>
</dbReference>
<keyword evidence="3" id="KW-1185">Reference proteome</keyword>
<dbReference type="PANTHER" id="PTHR46532:SF11">
    <property type="entry name" value="DYNEIN AXONEMAL HEAVY CHAIN 12"/>
    <property type="match status" value="1"/>
</dbReference>
<dbReference type="GO" id="GO:0007018">
    <property type="term" value="P:microtubule-based movement"/>
    <property type="evidence" value="ECO:0007669"/>
    <property type="project" value="InterPro"/>
</dbReference>
<dbReference type="InterPro" id="IPR026983">
    <property type="entry name" value="DHC"/>
</dbReference>
<name>A0A5E4QQ93_9NEOP</name>
<dbReference type="AlphaFoldDB" id="A0A5E4QQ93"/>
<accession>A0A5E4QQ93</accession>
<dbReference type="GO" id="GO:0051959">
    <property type="term" value="F:dynein light intermediate chain binding"/>
    <property type="evidence" value="ECO:0007669"/>
    <property type="project" value="InterPro"/>
</dbReference>
<feature type="domain" description="Dynein heavy chain tail" evidence="1">
    <location>
        <begin position="343"/>
        <end position="421"/>
    </location>
</feature>
<protein>
    <recommendedName>
        <fullName evidence="1">Dynein heavy chain tail domain-containing protein</fullName>
    </recommendedName>
</protein>
<sequence length="631" mass="73761">MPTIPALMEDRPLTEPIDPEFVAQLEEAVVMWENHIDSTITACLGKTREGEGPVAEYKYWRERDAEISLLVEQLKQPMVVKILVLLQKAKSPRLDDFKRYKERLLEQYNLAGDNLKFLSTLMRFFTMIEDDSPLQNVIQMLPELVESIYMMWVLSKGYRTDETMVPLMARISWALCDKLERFLNVHKLFDKPNEEVLALGRAGQKIMEMWHQLYKETRRNIELSGKGARWEFDQPYLFTRTDYIGTVARDLGDVIQVVIDFERIFGNEMKSILSDPTQIDNIRKRVKLIVYPIRTIDFSVFVFDNKENWDVIMSDFWTEVRHLEDEAKKYIDTSFTNLRQRLRKNPPLLRYHPPVAGAIYWARALFNKMKLPIMKFQKKEAFKLYKAFSKVVKEYEETKYKEWVDSASKFVDNMMKINILHVVFKKEEESSPPAQRGMQLTAAGKAHVAKKKASVLSLKPIDIVNKEIAEKRRRDKALMLMRIPGQHYENVRSPSSVSLLAKEGLTDVTWRDLTVNKLMQEHDLEFQPNFDKKIFLVIHEAELMEKLGFSLPSNIRDVAMQKARLYYELEALDHIIAKYNASTKSLSPSETHLMKRHLLDAERHILPGLTRITWTALGINDYIKDITKGKS</sequence>
<dbReference type="Proteomes" id="UP000324832">
    <property type="component" value="Unassembled WGS sequence"/>
</dbReference>
<feature type="domain" description="Dynein heavy chain tail" evidence="1">
    <location>
        <begin position="518"/>
        <end position="622"/>
    </location>
</feature>
<dbReference type="Pfam" id="PF08385">
    <property type="entry name" value="DHC_N1"/>
    <property type="match status" value="3"/>
</dbReference>
<organism evidence="2 3">
    <name type="scientific">Leptidea sinapis</name>
    <dbReference type="NCBI Taxonomy" id="189913"/>
    <lineage>
        <taxon>Eukaryota</taxon>
        <taxon>Metazoa</taxon>
        <taxon>Ecdysozoa</taxon>
        <taxon>Arthropoda</taxon>
        <taxon>Hexapoda</taxon>
        <taxon>Insecta</taxon>
        <taxon>Pterygota</taxon>
        <taxon>Neoptera</taxon>
        <taxon>Endopterygota</taxon>
        <taxon>Lepidoptera</taxon>
        <taxon>Glossata</taxon>
        <taxon>Ditrysia</taxon>
        <taxon>Papilionoidea</taxon>
        <taxon>Pieridae</taxon>
        <taxon>Dismorphiinae</taxon>
        <taxon>Leptidea</taxon>
    </lineage>
</organism>
<gene>
    <name evidence="2" type="ORF">LSINAPIS_LOCUS10860</name>
</gene>
<dbReference type="EMBL" id="FZQP02004490">
    <property type="protein sequence ID" value="VVD00165.1"/>
    <property type="molecule type" value="Genomic_DNA"/>
</dbReference>
<dbReference type="PANTHER" id="PTHR46532">
    <property type="entry name" value="MALE FERTILITY FACTOR KL5"/>
    <property type="match status" value="1"/>
</dbReference>
<reference evidence="2 3" key="1">
    <citation type="submission" date="2017-07" db="EMBL/GenBank/DDBJ databases">
        <authorList>
            <person name="Talla V."/>
            <person name="Backstrom N."/>
        </authorList>
    </citation>
    <scope>NUCLEOTIDE SEQUENCE [LARGE SCALE GENOMIC DNA]</scope>
</reference>
<evidence type="ECO:0000313" key="3">
    <source>
        <dbReference type="Proteomes" id="UP000324832"/>
    </source>
</evidence>
<proteinExistence type="predicted"/>
<dbReference type="GO" id="GO:0005858">
    <property type="term" value="C:axonemal dynein complex"/>
    <property type="evidence" value="ECO:0007669"/>
    <property type="project" value="TreeGrafter"/>
</dbReference>